<reference evidence="3" key="1">
    <citation type="submission" date="2015-07" db="EMBL/GenBank/DDBJ databases">
        <authorList>
            <person name="Teixeira M.M."/>
            <person name="Souza R.C."/>
            <person name="Almeida L.G."/>
            <person name="Vicente V.A."/>
            <person name="de Hoog S."/>
            <person name="Bocca A.L."/>
            <person name="de Almeida S.R."/>
            <person name="Vasconcelos A.T."/>
            <person name="Felipe M.S."/>
        </authorList>
    </citation>
    <scope>NUCLEOTIDE SEQUENCE [LARGE SCALE GENOMIC DNA]</scope>
    <source>
        <strain evidence="3">KSF</strain>
    </source>
</reference>
<comment type="caution">
    <text evidence="2">The sequence shown here is derived from an EMBL/GenBank/DDBJ whole genome shotgun (WGS) entry which is preliminary data.</text>
</comment>
<feature type="transmembrane region" description="Helical" evidence="1">
    <location>
        <begin position="94"/>
        <end position="114"/>
    </location>
</feature>
<name>A0A1C1CZK2_9EURO</name>
<organism evidence="2 3">
    <name type="scientific">Cladophialophora carrionii</name>
    <dbReference type="NCBI Taxonomy" id="86049"/>
    <lineage>
        <taxon>Eukaryota</taxon>
        <taxon>Fungi</taxon>
        <taxon>Dikarya</taxon>
        <taxon>Ascomycota</taxon>
        <taxon>Pezizomycotina</taxon>
        <taxon>Eurotiomycetes</taxon>
        <taxon>Chaetothyriomycetidae</taxon>
        <taxon>Chaetothyriales</taxon>
        <taxon>Herpotrichiellaceae</taxon>
        <taxon>Cladophialophora</taxon>
    </lineage>
</organism>
<dbReference type="VEuPathDB" id="FungiDB:G647_00806"/>
<dbReference type="STRING" id="86049.A0A1C1CZK2"/>
<dbReference type="AlphaFoldDB" id="A0A1C1CZK2"/>
<proteinExistence type="predicted"/>
<protein>
    <submittedName>
        <fullName evidence="2">Uncharacterized protein</fullName>
    </submittedName>
</protein>
<accession>A0A1C1CZK2</accession>
<keyword evidence="1" id="KW-0472">Membrane</keyword>
<gene>
    <name evidence="2" type="ORF">CLCR_10836</name>
</gene>
<keyword evidence="1" id="KW-0812">Transmembrane</keyword>
<keyword evidence="1" id="KW-1133">Transmembrane helix</keyword>
<dbReference type="EMBL" id="LGRB01000008">
    <property type="protein sequence ID" value="OCT53888.1"/>
    <property type="molecule type" value="Genomic_DNA"/>
</dbReference>
<evidence type="ECO:0000256" key="1">
    <source>
        <dbReference type="SAM" id="Phobius"/>
    </source>
</evidence>
<dbReference type="OrthoDB" id="286734at2759"/>
<sequence>MSYVALPKIEAAVFSPTNSIPSSIIHLRTFSAGKRDDASRDRYPYFSPVLDVGVSRDRADRTASIPVAVRGGGRVSGRAQTAWLKRLPDNKPHYKSIFSVIICLFYLVGLFDLWTGVGTLLIDAIGTYVIIYVVDGSLMPWLVFMQVKLRDRNYRPRTGR</sequence>
<dbReference type="VEuPathDB" id="FungiDB:CLCR_10836"/>
<evidence type="ECO:0000313" key="2">
    <source>
        <dbReference type="EMBL" id="OCT53888.1"/>
    </source>
</evidence>
<keyword evidence="3" id="KW-1185">Reference proteome</keyword>
<evidence type="ECO:0000313" key="3">
    <source>
        <dbReference type="Proteomes" id="UP000094526"/>
    </source>
</evidence>
<feature type="transmembrane region" description="Helical" evidence="1">
    <location>
        <begin position="120"/>
        <end position="144"/>
    </location>
</feature>
<dbReference type="Proteomes" id="UP000094526">
    <property type="component" value="Unassembled WGS sequence"/>
</dbReference>